<evidence type="ECO:0000256" key="1">
    <source>
        <dbReference type="SAM" id="MobiDB-lite"/>
    </source>
</evidence>
<feature type="compositionally biased region" description="Low complexity" evidence="1">
    <location>
        <begin position="91"/>
        <end position="149"/>
    </location>
</feature>
<organism evidence="2 3">
    <name type="scientific">Rhodocollybia butyracea</name>
    <dbReference type="NCBI Taxonomy" id="206335"/>
    <lineage>
        <taxon>Eukaryota</taxon>
        <taxon>Fungi</taxon>
        <taxon>Dikarya</taxon>
        <taxon>Basidiomycota</taxon>
        <taxon>Agaricomycotina</taxon>
        <taxon>Agaricomycetes</taxon>
        <taxon>Agaricomycetidae</taxon>
        <taxon>Agaricales</taxon>
        <taxon>Marasmiineae</taxon>
        <taxon>Omphalotaceae</taxon>
        <taxon>Rhodocollybia</taxon>
    </lineage>
</organism>
<comment type="caution">
    <text evidence="2">The sequence shown here is derived from an EMBL/GenBank/DDBJ whole genome shotgun (WGS) entry which is preliminary data.</text>
</comment>
<dbReference type="AlphaFoldDB" id="A0A9P5PZC2"/>
<dbReference type="InterPro" id="IPR053216">
    <property type="entry name" value="Appressorial_penetr-assoc"/>
</dbReference>
<proteinExistence type="predicted"/>
<evidence type="ECO:0000313" key="2">
    <source>
        <dbReference type="EMBL" id="KAF9072683.1"/>
    </source>
</evidence>
<sequence length="398" mass="39735">MRRDATDLANGQAAIALNNQYKTLSTSASCTAGEDACVTGKFAQCVGGKFVLQSCAAGTICAAIPLDGGNSGTLTTCTTQSDLDTRIAATGATSASRSTGASTSDTSSSSSSAAASTSTSTSTTDNSNSGSSVTSSNNTSTGDSTGSNTITATGSLSTDSITAGATENNPDPQSSLTLDPRVIASGFLNNGQDVQETGQVASITSNNNFINYCLTQGNLPITNGLQITSGSCNPAPIGTIPGVGNMPSSKFLSPANGDTITANTAFNITMNIQNLETGNFVNANENYFAAPQQLNALGTIIGHTHFVVEAINGLADTAPTNPQTFAFFKGVNTPAVNGAVSAPVTNGLPAGTYRLCSINSSSNHQPVIVPVAQHGGLDDCVYFTASAGGSATAAASAA</sequence>
<keyword evidence="3" id="KW-1185">Reference proteome</keyword>
<accession>A0A9P5PZC2</accession>
<feature type="region of interest" description="Disordered" evidence="1">
    <location>
        <begin position="91"/>
        <end position="155"/>
    </location>
</feature>
<evidence type="ECO:0000313" key="3">
    <source>
        <dbReference type="Proteomes" id="UP000772434"/>
    </source>
</evidence>
<protein>
    <recommendedName>
        <fullName evidence="4">Carbohydrate-binding module family 19 domain-containing protein</fullName>
    </recommendedName>
</protein>
<dbReference type="EMBL" id="JADNRY010000022">
    <property type="protein sequence ID" value="KAF9072683.1"/>
    <property type="molecule type" value="Genomic_DNA"/>
</dbReference>
<dbReference type="OrthoDB" id="2336871at2759"/>
<gene>
    <name evidence="2" type="ORF">BDP27DRAFT_1360752</name>
</gene>
<reference evidence="2" key="1">
    <citation type="submission" date="2020-11" db="EMBL/GenBank/DDBJ databases">
        <authorList>
            <consortium name="DOE Joint Genome Institute"/>
            <person name="Ahrendt S."/>
            <person name="Riley R."/>
            <person name="Andreopoulos W."/>
            <person name="Labutti K."/>
            <person name="Pangilinan J."/>
            <person name="Ruiz-Duenas F.J."/>
            <person name="Barrasa J.M."/>
            <person name="Sanchez-Garcia M."/>
            <person name="Camarero S."/>
            <person name="Miyauchi S."/>
            <person name="Serrano A."/>
            <person name="Linde D."/>
            <person name="Babiker R."/>
            <person name="Drula E."/>
            <person name="Ayuso-Fernandez I."/>
            <person name="Pacheco R."/>
            <person name="Padilla G."/>
            <person name="Ferreira P."/>
            <person name="Barriuso J."/>
            <person name="Kellner H."/>
            <person name="Castanera R."/>
            <person name="Alfaro M."/>
            <person name="Ramirez L."/>
            <person name="Pisabarro A.G."/>
            <person name="Kuo A."/>
            <person name="Tritt A."/>
            <person name="Lipzen A."/>
            <person name="He G."/>
            <person name="Yan M."/>
            <person name="Ng V."/>
            <person name="Cullen D."/>
            <person name="Martin F."/>
            <person name="Rosso M.-N."/>
            <person name="Henrissat B."/>
            <person name="Hibbett D."/>
            <person name="Martinez A.T."/>
            <person name="Grigoriev I.V."/>
        </authorList>
    </citation>
    <scope>NUCLEOTIDE SEQUENCE</scope>
    <source>
        <strain evidence="2">AH 40177</strain>
    </source>
</reference>
<dbReference type="PANTHER" id="PTHR34587">
    <property type="entry name" value="VWFA DOMAIN-CONTAINING PROTEIN"/>
    <property type="match status" value="1"/>
</dbReference>
<name>A0A9P5PZC2_9AGAR</name>
<dbReference type="PANTHER" id="PTHR34587:SF2">
    <property type="entry name" value="G-PROTEIN COUPLED RECEPTORS FAMILY 1 PROFILE DOMAIN-CONTAINING PROTEIN"/>
    <property type="match status" value="1"/>
</dbReference>
<evidence type="ECO:0008006" key="4">
    <source>
        <dbReference type="Google" id="ProtNLM"/>
    </source>
</evidence>
<dbReference type="Proteomes" id="UP000772434">
    <property type="component" value="Unassembled WGS sequence"/>
</dbReference>